<accession>A0ABD1U7D3</accession>
<dbReference type="PANTHER" id="PTHR31988">
    <property type="entry name" value="ESTERASE, PUTATIVE (DUF303)-RELATED"/>
    <property type="match status" value="1"/>
</dbReference>
<dbReference type="Pfam" id="PF03629">
    <property type="entry name" value="SASA"/>
    <property type="match status" value="1"/>
</dbReference>
<evidence type="ECO:0000313" key="3">
    <source>
        <dbReference type="EMBL" id="KAL2520899.1"/>
    </source>
</evidence>
<organism evidence="3 4">
    <name type="scientific">Forsythia ovata</name>
    <dbReference type="NCBI Taxonomy" id="205694"/>
    <lineage>
        <taxon>Eukaryota</taxon>
        <taxon>Viridiplantae</taxon>
        <taxon>Streptophyta</taxon>
        <taxon>Embryophyta</taxon>
        <taxon>Tracheophyta</taxon>
        <taxon>Spermatophyta</taxon>
        <taxon>Magnoliopsida</taxon>
        <taxon>eudicotyledons</taxon>
        <taxon>Gunneridae</taxon>
        <taxon>Pentapetalae</taxon>
        <taxon>asterids</taxon>
        <taxon>lamiids</taxon>
        <taxon>Lamiales</taxon>
        <taxon>Oleaceae</taxon>
        <taxon>Forsythieae</taxon>
        <taxon>Forsythia</taxon>
    </lineage>
</organism>
<keyword evidence="1" id="KW-0378">Hydrolase</keyword>
<dbReference type="PANTHER" id="PTHR31988:SF15">
    <property type="entry name" value="ESTERASE, PUTATIVE (DUF303)-RELATED"/>
    <property type="match status" value="1"/>
</dbReference>
<dbReference type="EMBL" id="JBFOLJ010000007">
    <property type="protein sequence ID" value="KAL2520899.1"/>
    <property type="molecule type" value="Genomic_DNA"/>
</dbReference>
<dbReference type="InterPro" id="IPR005181">
    <property type="entry name" value="SASA"/>
</dbReference>
<dbReference type="AlphaFoldDB" id="A0ABD1U7D3"/>
<evidence type="ECO:0000256" key="1">
    <source>
        <dbReference type="ARBA" id="ARBA00022801"/>
    </source>
</evidence>
<comment type="caution">
    <text evidence="3">The sequence shown here is derived from an EMBL/GenBank/DDBJ whole genome shotgun (WGS) entry which is preliminary data.</text>
</comment>
<protein>
    <recommendedName>
        <fullName evidence="2">Sialate O-acetylesterase domain-containing protein</fullName>
    </recommendedName>
</protein>
<dbReference type="InterPro" id="IPR052940">
    <property type="entry name" value="Carb_Esterase_6"/>
</dbReference>
<sequence>MSGRGGVINGTWTGYIPPECHSQSSILRLSANLTWEEAREPLHKDIDKSAICGVGPGMAFANSILEKFSRLEVIGLVPCAIGGTSIFQWRRGSNPYDQLVMRSRAALEDGGTIRALLWYQGESDTKKEEDAELYKDRLEKFFISLRTDLSLPMLPIIQLAINLPNVTTVDAKGLQLLNDDPIHLSTPGQVKLGKMMADAFLLSY</sequence>
<evidence type="ECO:0000259" key="2">
    <source>
        <dbReference type="Pfam" id="PF03629"/>
    </source>
</evidence>
<feature type="domain" description="Sialate O-acetylesterase" evidence="2">
    <location>
        <begin position="1"/>
        <end position="162"/>
    </location>
</feature>
<dbReference type="Proteomes" id="UP001604277">
    <property type="component" value="Unassembled WGS sequence"/>
</dbReference>
<dbReference type="Gene3D" id="3.40.50.1110">
    <property type="entry name" value="SGNH hydrolase"/>
    <property type="match status" value="1"/>
</dbReference>
<evidence type="ECO:0000313" key="4">
    <source>
        <dbReference type="Proteomes" id="UP001604277"/>
    </source>
</evidence>
<keyword evidence="4" id="KW-1185">Reference proteome</keyword>
<dbReference type="SUPFAM" id="SSF52266">
    <property type="entry name" value="SGNH hydrolase"/>
    <property type="match status" value="1"/>
</dbReference>
<dbReference type="InterPro" id="IPR036514">
    <property type="entry name" value="SGNH_hydro_sf"/>
</dbReference>
<dbReference type="GO" id="GO:0016787">
    <property type="term" value="F:hydrolase activity"/>
    <property type="evidence" value="ECO:0007669"/>
    <property type="project" value="UniProtKB-KW"/>
</dbReference>
<name>A0ABD1U7D3_9LAMI</name>
<reference evidence="4" key="1">
    <citation type="submission" date="2024-07" db="EMBL/GenBank/DDBJ databases">
        <title>Two chromosome-level genome assemblies of Korean endemic species Abeliophyllum distichum and Forsythia ovata (Oleaceae).</title>
        <authorList>
            <person name="Jang H."/>
        </authorList>
    </citation>
    <scope>NUCLEOTIDE SEQUENCE [LARGE SCALE GENOMIC DNA]</scope>
</reference>
<proteinExistence type="predicted"/>
<gene>
    <name evidence="3" type="ORF">Fot_24822</name>
</gene>